<reference evidence="2 3" key="1">
    <citation type="journal article" date="2021" name="Elife">
        <title>Chloroplast acquisition without the gene transfer in kleptoplastic sea slugs, Plakobranchus ocellatus.</title>
        <authorList>
            <person name="Maeda T."/>
            <person name="Takahashi S."/>
            <person name="Yoshida T."/>
            <person name="Shimamura S."/>
            <person name="Takaki Y."/>
            <person name="Nagai Y."/>
            <person name="Toyoda A."/>
            <person name="Suzuki Y."/>
            <person name="Arimoto A."/>
            <person name="Ishii H."/>
            <person name="Satoh N."/>
            <person name="Nishiyama T."/>
            <person name="Hasebe M."/>
            <person name="Maruyama T."/>
            <person name="Minagawa J."/>
            <person name="Obokata J."/>
            <person name="Shigenobu S."/>
        </authorList>
    </citation>
    <scope>NUCLEOTIDE SEQUENCE [LARGE SCALE GENOMIC DNA]</scope>
</reference>
<evidence type="ECO:0000313" key="2">
    <source>
        <dbReference type="EMBL" id="GFO23416.1"/>
    </source>
</evidence>
<feature type="compositionally biased region" description="Basic and acidic residues" evidence="1">
    <location>
        <begin position="75"/>
        <end position="93"/>
    </location>
</feature>
<dbReference type="AlphaFoldDB" id="A0AAV4BWD9"/>
<proteinExistence type="predicted"/>
<protein>
    <submittedName>
        <fullName evidence="2">Uncharacterized protein</fullName>
    </submittedName>
</protein>
<name>A0AAV4BWD9_9GAST</name>
<organism evidence="2 3">
    <name type="scientific">Plakobranchus ocellatus</name>
    <dbReference type="NCBI Taxonomy" id="259542"/>
    <lineage>
        <taxon>Eukaryota</taxon>
        <taxon>Metazoa</taxon>
        <taxon>Spiralia</taxon>
        <taxon>Lophotrochozoa</taxon>
        <taxon>Mollusca</taxon>
        <taxon>Gastropoda</taxon>
        <taxon>Heterobranchia</taxon>
        <taxon>Euthyneura</taxon>
        <taxon>Panpulmonata</taxon>
        <taxon>Sacoglossa</taxon>
        <taxon>Placobranchoidea</taxon>
        <taxon>Plakobranchidae</taxon>
        <taxon>Plakobranchus</taxon>
    </lineage>
</organism>
<evidence type="ECO:0000256" key="1">
    <source>
        <dbReference type="SAM" id="MobiDB-lite"/>
    </source>
</evidence>
<sequence>MAFDFTVCVGVVDKYRNVTPQDVLNNLLQLKHTFREFCTTLTIAMENRFVSVLRDKCPHFFSCDSLRVNAVAEEGEQRAEGEGQREVSGRQRAEGTGQRIEGRRQRMEGESRGQRSEGGERREKGRRAEGEGGRQRAEGGKSRMEDKGQG</sequence>
<feature type="region of interest" description="Disordered" evidence="1">
    <location>
        <begin position="73"/>
        <end position="150"/>
    </location>
</feature>
<keyword evidence="3" id="KW-1185">Reference proteome</keyword>
<dbReference type="EMBL" id="BLXT01005511">
    <property type="protein sequence ID" value="GFO23416.1"/>
    <property type="molecule type" value="Genomic_DNA"/>
</dbReference>
<gene>
    <name evidence="2" type="ORF">PoB_004992100</name>
</gene>
<dbReference type="Proteomes" id="UP000735302">
    <property type="component" value="Unassembled WGS sequence"/>
</dbReference>
<feature type="compositionally biased region" description="Basic and acidic residues" evidence="1">
    <location>
        <begin position="100"/>
        <end position="150"/>
    </location>
</feature>
<accession>A0AAV4BWD9</accession>
<evidence type="ECO:0000313" key="3">
    <source>
        <dbReference type="Proteomes" id="UP000735302"/>
    </source>
</evidence>
<comment type="caution">
    <text evidence="2">The sequence shown here is derived from an EMBL/GenBank/DDBJ whole genome shotgun (WGS) entry which is preliminary data.</text>
</comment>